<accession>A0A0B6XU59</accession>
<gene>
    <name evidence="2" type="primary">ORF1613</name>
</gene>
<organism evidence="2">
    <name type="scientific">Arion vulgaris</name>
    <dbReference type="NCBI Taxonomy" id="1028688"/>
    <lineage>
        <taxon>Eukaryota</taxon>
        <taxon>Metazoa</taxon>
        <taxon>Spiralia</taxon>
        <taxon>Lophotrochozoa</taxon>
        <taxon>Mollusca</taxon>
        <taxon>Gastropoda</taxon>
        <taxon>Heterobranchia</taxon>
        <taxon>Euthyneura</taxon>
        <taxon>Panpulmonata</taxon>
        <taxon>Eupulmonata</taxon>
        <taxon>Stylommatophora</taxon>
        <taxon>Helicina</taxon>
        <taxon>Arionoidea</taxon>
        <taxon>Arionidae</taxon>
        <taxon>Arion</taxon>
    </lineage>
</organism>
<sequence length="81" mass="9176">MLQHILVYLVMSAVVVLGDIQVSIDEEVAVGTEVVRLTDYRSVYTNSSVSQIWQMTYDIINQNNPPAYYFRIHPNTGVVTV</sequence>
<dbReference type="EMBL" id="HACG01000692">
    <property type="protein sequence ID" value="CEK47557.1"/>
    <property type="molecule type" value="Transcribed_RNA"/>
</dbReference>
<keyword evidence="1" id="KW-0732">Signal</keyword>
<protein>
    <submittedName>
        <fullName evidence="2">Uncharacterized protein</fullName>
    </submittedName>
</protein>
<evidence type="ECO:0000313" key="2">
    <source>
        <dbReference type="EMBL" id="CEK47557.1"/>
    </source>
</evidence>
<dbReference type="Gene3D" id="2.60.40.60">
    <property type="entry name" value="Cadherins"/>
    <property type="match status" value="1"/>
</dbReference>
<dbReference type="AlphaFoldDB" id="A0A0B6XU59"/>
<dbReference type="CDD" id="cd11304">
    <property type="entry name" value="Cadherin_repeat"/>
    <property type="match status" value="1"/>
</dbReference>
<reference evidence="2" key="1">
    <citation type="submission" date="2014-12" db="EMBL/GenBank/DDBJ databases">
        <title>Insight into the proteome of Arion vulgaris.</title>
        <authorList>
            <person name="Aradska J."/>
            <person name="Bulat T."/>
            <person name="Smidak R."/>
            <person name="Sarate P."/>
            <person name="Gangsoo J."/>
            <person name="Sialana F."/>
            <person name="Bilban M."/>
            <person name="Lubec G."/>
        </authorList>
    </citation>
    <scope>NUCLEOTIDE SEQUENCE</scope>
    <source>
        <tissue evidence="2">Skin</tissue>
    </source>
</reference>
<name>A0A0B6XU59_9EUPU</name>
<feature type="non-terminal residue" evidence="2">
    <location>
        <position position="81"/>
    </location>
</feature>
<proteinExistence type="predicted"/>
<evidence type="ECO:0000256" key="1">
    <source>
        <dbReference type="SAM" id="SignalP"/>
    </source>
</evidence>
<feature type="chain" id="PRO_5002126131" evidence="1">
    <location>
        <begin position="19"/>
        <end position="81"/>
    </location>
</feature>
<feature type="signal peptide" evidence="1">
    <location>
        <begin position="1"/>
        <end position="18"/>
    </location>
</feature>